<name>A0A1I7M0N6_9BURK</name>
<accession>A0A1I7M0N6</accession>
<dbReference type="STRING" id="1035707.SAMN05216552_104630"/>
<dbReference type="RefSeq" id="WP_093560340.1">
    <property type="nucleotide sequence ID" value="NZ_FPBO01000046.1"/>
</dbReference>
<dbReference type="Proteomes" id="UP000199391">
    <property type="component" value="Unassembled WGS sequence"/>
</dbReference>
<evidence type="ECO:0000313" key="1">
    <source>
        <dbReference type="EMBL" id="SFV15498.1"/>
    </source>
</evidence>
<dbReference type="EMBL" id="FPBO01000046">
    <property type="protein sequence ID" value="SFV15498.1"/>
    <property type="molecule type" value="Genomic_DNA"/>
</dbReference>
<dbReference type="AlphaFoldDB" id="A0A1I7M0N6"/>
<gene>
    <name evidence="1" type="ORF">SAMN05216552_104630</name>
</gene>
<organism evidence="1 2">
    <name type="scientific">Pseudoduganella namucuonensis</name>
    <dbReference type="NCBI Taxonomy" id="1035707"/>
    <lineage>
        <taxon>Bacteria</taxon>
        <taxon>Pseudomonadati</taxon>
        <taxon>Pseudomonadota</taxon>
        <taxon>Betaproteobacteria</taxon>
        <taxon>Burkholderiales</taxon>
        <taxon>Oxalobacteraceae</taxon>
        <taxon>Telluria group</taxon>
        <taxon>Pseudoduganella</taxon>
    </lineage>
</organism>
<dbReference type="OrthoDB" id="8781300at2"/>
<sequence length="136" mass="14808">MITTNQPAETVLVYAGGNLGLGFDNVVIQVETPSGRADIPLELALRHIDLFAEPGRSRILAQLEYQFDLTGGRKSSDESRSWAVSFAGATIPFNTRSEAKRFIRDAKKDVADQRGGTFNAVIVRIPAHDAGKEAIH</sequence>
<evidence type="ECO:0000313" key="2">
    <source>
        <dbReference type="Proteomes" id="UP000199391"/>
    </source>
</evidence>
<reference evidence="2" key="1">
    <citation type="submission" date="2016-10" db="EMBL/GenBank/DDBJ databases">
        <authorList>
            <person name="Varghese N."/>
            <person name="Submissions S."/>
        </authorList>
    </citation>
    <scope>NUCLEOTIDE SEQUENCE [LARGE SCALE GENOMIC DNA]</scope>
    <source>
        <strain evidence="2">CGMCC 1.11014</strain>
    </source>
</reference>
<keyword evidence="2" id="KW-1185">Reference proteome</keyword>
<protein>
    <submittedName>
        <fullName evidence="1">Uncharacterized protein</fullName>
    </submittedName>
</protein>
<proteinExistence type="predicted"/>